<feature type="region of interest" description="Disordered" evidence="1">
    <location>
        <begin position="1"/>
        <end position="70"/>
    </location>
</feature>
<sequence>MTDESRETDQPNEFGFSGGATAPEPEPDPRPTEEVDGESIAVPAGDLTGSITRAIDEVTDRHHDEDEDEG</sequence>
<evidence type="ECO:0000313" key="3">
    <source>
        <dbReference type="Proteomes" id="UP001602245"/>
    </source>
</evidence>
<feature type="compositionally biased region" description="Basic and acidic residues" evidence="1">
    <location>
        <begin position="54"/>
        <end position="64"/>
    </location>
</feature>
<name>A0ABW6WTF1_9ACTN</name>
<gene>
    <name evidence="2" type="ORF">ACFY35_40600</name>
</gene>
<proteinExistence type="predicted"/>
<dbReference type="RefSeq" id="WP_020512886.1">
    <property type="nucleotide sequence ID" value="NZ_JBIAZU010000007.1"/>
</dbReference>
<comment type="caution">
    <text evidence="2">The sequence shown here is derived from an EMBL/GenBank/DDBJ whole genome shotgun (WGS) entry which is preliminary data.</text>
</comment>
<keyword evidence="3" id="KW-1185">Reference proteome</keyword>
<accession>A0ABW6WTF1</accession>
<evidence type="ECO:0000313" key="2">
    <source>
        <dbReference type="EMBL" id="MFF5295770.1"/>
    </source>
</evidence>
<dbReference type="EMBL" id="JBIAZU010000007">
    <property type="protein sequence ID" value="MFF5295770.1"/>
    <property type="molecule type" value="Genomic_DNA"/>
</dbReference>
<dbReference type="Proteomes" id="UP001602245">
    <property type="component" value="Unassembled WGS sequence"/>
</dbReference>
<organism evidence="2 3">
    <name type="scientific">Paractinoplanes globisporus</name>
    <dbReference type="NCBI Taxonomy" id="113565"/>
    <lineage>
        <taxon>Bacteria</taxon>
        <taxon>Bacillati</taxon>
        <taxon>Actinomycetota</taxon>
        <taxon>Actinomycetes</taxon>
        <taxon>Micromonosporales</taxon>
        <taxon>Micromonosporaceae</taxon>
        <taxon>Paractinoplanes</taxon>
    </lineage>
</organism>
<protein>
    <submittedName>
        <fullName evidence="2">Uncharacterized protein</fullName>
    </submittedName>
</protein>
<reference evidence="2 3" key="1">
    <citation type="submission" date="2024-10" db="EMBL/GenBank/DDBJ databases">
        <title>The Natural Products Discovery Center: Release of the First 8490 Sequenced Strains for Exploring Actinobacteria Biosynthetic Diversity.</title>
        <authorList>
            <person name="Kalkreuter E."/>
            <person name="Kautsar S.A."/>
            <person name="Yang D."/>
            <person name="Bader C.D."/>
            <person name="Teijaro C.N."/>
            <person name="Fluegel L."/>
            <person name="Davis C.M."/>
            <person name="Simpson J.R."/>
            <person name="Lauterbach L."/>
            <person name="Steele A.D."/>
            <person name="Gui C."/>
            <person name="Meng S."/>
            <person name="Li G."/>
            <person name="Viehrig K."/>
            <person name="Ye F."/>
            <person name="Su P."/>
            <person name="Kiefer A.F."/>
            <person name="Nichols A."/>
            <person name="Cepeda A.J."/>
            <person name="Yan W."/>
            <person name="Fan B."/>
            <person name="Jiang Y."/>
            <person name="Adhikari A."/>
            <person name="Zheng C.-J."/>
            <person name="Schuster L."/>
            <person name="Cowan T.M."/>
            <person name="Smanski M.J."/>
            <person name="Chevrette M.G."/>
            <person name="De Carvalho L.P.S."/>
            <person name="Shen B."/>
        </authorList>
    </citation>
    <scope>NUCLEOTIDE SEQUENCE [LARGE SCALE GENOMIC DNA]</scope>
    <source>
        <strain evidence="2 3">NPDC000087</strain>
    </source>
</reference>
<evidence type="ECO:0000256" key="1">
    <source>
        <dbReference type="SAM" id="MobiDB-lite"/>
    </source>
</evidence>